<gene>
    <name evidence="1" type="ORF">PN645_06220</name>
</gene>
<evidence type="ECO:0000313" key="2">
    <source>
        <dbReference type="Proteomes" id="UP001212263"/>
    </source>
</evidence>
<dbReference type="Pfam" id="PF03883">
    <property type="entry name" value="H2O2_YaaD"/>
    <property type="match status" value="1"/>
</dbReference>
<dbReference type="RefSeq" id="WP_272054373.1">
    <property type="nucleotide sequence ID" value="NZ_JAQMRC010000010.1"/>
</dbReference>
<dbReference type="AlphaFoldDB" id="A0AAW6FGB2"/>
<dbReference type="GO" id="GO:0033194">
    <property type="term" value="P:response to hydroperoxide"/>
    <property type="evidence" value="ECO:0007669"/>
    <property type="project" value="TreeGrafter"/>
</dbReference>
<comment type="caution">
    <text evidence="1">The sequence shown here is derived from an EMBL/GenBank/DDBJ whole genome shotgun (WGS) entry which is preliminary data.</text>
</comment>
<reference evidence="1" key="1">
    <citation type="submission" date="2023-01" db="EMBL/GenBank/DDBJ databases">
        <title>Human gut microbiome strain richness.</title>
        <authorList>
            <person name="Chen-Liaw A."/>
        </authorList>
    </citation>
    <scope>NUCLEOTIDE SEQUENCE</scope>
    <source>
        <strain evidence="1">RTP21484st1_B7_RTP21484_190118</strain>
    </source>
</reference>
<name>A0AAW6FGB2_9BACT</name>
<accession>A0AAW6FGB2</accession>
<evidence type="ECO:0000313" key="1">
    <source>
        <dbReference type="EMBL" id="MDB9222601.1"/>
    </source>
</evidence>
<dbReference type="Proteomes" id="UP001212263">
    <property type="component" value="Unassembled WGS sequence"/>
</dbReference>
<proteinExistence type="predicted"/>
<dbReference type="PANTHER" id="PTHR30283:SF4">
    <property type="entry name" value="PEROXIDE STRESS RESISTANCE PROTEIN YAAA"/>
    <property type="match status" value="1"/>
</dbReference>
<dbReference type="GO" id="GO:0005829">
    <property type="term" value="C:cytosol"/>
    <property type="evidence" value="ECO:0007669"/>
    <property type="project" value="TreeGrafter"/>
</dbReference>
<organism evidence="1 2">
    <name type="scientific">Odoribacter splanchnicus</name>
    <dbReference type="NCBI Taxonomy" id="28118"/>
    <lineage>
        <taxon>Bacteria</taxon>
        <taxon>Pseudomonadati</taxon>
        <taxon>Bacteroidota</taxon>
        <taxon>Bacteroidia</taxon>
        <taxon>Bacteroidales</taxon>
        <taxon>Odoribacteraceae</taxon>
        <taxon>Odoribacter</taxon>
    </lineage>
</organism>
<protein>
    <submittedName>
        <fullName evidence="1">YaaA family protein</fullName>
    </submittedName>
</protein>
<dbReference type="PANTHER" id="PTHR30283">
    <property type="entry name" value="PEROXIDE STRESS RESPONSE PROTEIN YAAA"/>
    <property type="match status" value="1"/>
</dbReference>
<dbReference type="InterPro" id="IPR005583">
    <property type="entry name" value="YaaA"/>
</dbReference>
<sequence length="135" mass="15947">MKNYRLEGSVKLPDNDDRSMFDFWKPRLTDVLINSVKQDDGCLVHLATEKITRLFDWKRVKREVKVLEPQFFVRDGDKLKTIVVYAKMCRGAMTRYILRNRLTTPEELTAFSYEEFNYQPKAVHAKANVLPFVLE</sequence>
<dbReference type="EMBL" id="JAQMRD010000006">
    <property type="protein sequence ID" value="MDB9222601.1"/>
    <property type="molecule type" value="Genomic_DNA"/>
</dbReference>